<dbReference type="AlphaFoldDB" id="A0A4R5ERS9"/>
<dbReference type="PROSITE" id="PS51384">
    <property type="entry name" value="FAD_FR"/>
    <property type="match status" value="1"/>
</dbReference>
<feature type="transmembrane region" description="Helical" evidence="13">
    <location>
        <begin position="80"/>
        <end position="98"/>
    </location>
</feature>
<feature type="transmembrane region" description="Helical" evidence="13">
    <location>
        <begin position="7"/>
        <end position="26"/>
    </location>
</feature>
<evidence type="ECO:0000256" key="13">
    <source>
        <dbReference type="SAM" id="Phobius"/>
    </source>
</evidence>
<dbReference type="InterPro" id="IPR017927">
    <property type="entry name" value="FAD-bd_FR_type"/>
</dbReference>
<keyword evidence="6" id="KW-0479">Metal-binding</keyword>
<dbReference type="Gene3D" id="2.40.30.10">
    <property type="entry name" value="Translation factors"/>
    <property type="match status" value="1"/>
</dbReference>
<feature type="transmembrane region" description="Helical" evidence="13">
    <location>
        <begin position="164"/>
        <end position="186"/>
    </location>
</feature>
<keyword evidence="9" id="KW-0560">Oxidoreductase</keyword>
<keyword evidence="10" id="KW-0408">Iron</keyword>
<dbReference type="InterPro" id="IPR050415">
    <property type="entry name" value="MRET"/>
</dbReference>
<dbReference type="OrthoDB" id="9792185at2"/>
<sequence length="446" mass="49144">MKNIKIALWGILAILSGLWLIANLPFPDAPGVFGVRKLLVQFSGVIALGAMSVAMILATRAKWLEPWLKGLDKSYRLHKWLGITALIVAIAHWLAVNAPKWLVDLGLLERPNRGPRSGNGAELGGLQTFFNSQRDTAEMIGEWAFYAIVLLIALALIKRFPYKYFATTHTVIAVAYLTLVFHGVVLMDFDAWMQPVGLVTAALMIGGVISAVLVLSRQVGRSKTVSGTIENVRTFPKMGVTEAQIRLDEGWAGHEGGQFAFVTFERREGKHPFTIASAWDSATRKVMFITKGLGDYTALLPERIHPGDAVRVEGPYGCFTFDDNKKRQIWIGGGIGITPFIARMQQLAQGTTPQKIDLIHSVNEIEPEALELLKADAEAANVTLHVMLPDRDGFLNGDRLRAMIPDWKSASVWFCGPAGFGQAIRKDMMAHGLSGDAFHQELFNLR</sequence>
<keyword evidence="4 13" id="KW-0812">Transmembrane</keyword>
<reference evidence="15 16" key="1">
    <citation type="submission" date="2019-03" db="EMBL/GenBank/DDBJ databases">
        <authorList>
            <person name="Zhang S."/>
        </authorList>
    </citation>
    <scope>NUCLEOTIDE SEQUENCE [LARGE SCALE GENOMIC DNA]</scope>
    <source>
        <strain evidence="15 16">S4J41</strain>
    </source>
</reference>
<dbReference type="RefSeq" id="WP_132829740.1">
    <property type="nucleotide sequence ID" value="NZ_SMFP01000007.1"/>
</dbReference>
<feature type="transmembrane region" description="Helical" evidence="13">
    <location>
        <begin position="140"/>
        <end position="157"/>
    </location>
</feature>
<evidence type="ECO:0000259" key="14">
    <source>
        <dbReference type="PROSITE" id="PS51384"/>
    </source>
</evidence>
<dbReference type="GO" id="GO:0016491">
    <property type="term" value="F:oxidoreductase activity"/>
    <property type="evidence" value="ECO:0007669"/>
    <property type="project" value="UniProtKB-KW"/>
</dbReference>
<evidence type="ECO:0000256" key="5">
    <source>
        <dbReference type="ARBA" id="ARBA00022714"/>
    </source>
</evidence>
<dbReference type="Proteomes" id="UP000294662">
    <property type="component" value="Unassembled WGS sequence"/>
</dbReference>
<dbReference type="SUPFAM" id="SSF52343">
    <property type="entry name" value="Ferredoxin reductase-like, C-terminal NADP-linked domain"/>
    <property type="match status" value="1"/>
</dbReference>
<evidence type="ECO:0000256" key="11">
    <source>
        <dbReference type="ARBA" id="ARBA00023014"/>
    </source>
</evidence>
<dbReference type="Gene3D" id="3.40.50.80">
    <property type="entry name" value="Nucleotide-binding domain of ferredoxin-NADP reductase (FNR) module"/>
    <property type="match status" value="1"/>
</dbReference>
<evidence type="ECO:0000256" key="2">
    <source>
        <dbReference type="ARBA" id="ARBA00004141"/>
    </source>
</evidence>
<dbReference type="Pfam" id="PF01794">
    <property type="entry name" value="Ferric_reduct"/>
    <property type="match status" value="1"/>
</dbReference>
<evidence type="ECO:0000256" key="12">
    <source>
        <dbReference type="ARBA" id="ARBA00023136"/>
    </source>
</evidence>
<dbReference type="GO" id="GO:0016020">
    <property type="term" value="C:membrane"/>
    <property type="evidence" value="ECO:0007669"/>
    <property type="project" value="UniProtKB-SubCell"/>
</dbReference>
<evidence type="ECO:0000256" key="8">
    <source>
        <dbReference type="ARBA" id="ARBA00022989"/>
    </source>
</evidence>
<comment type="cofactor">
    <cofactor evidence="1">
        <name>FAD</name>
        <dbReference type="ChEBI" id="CHEBI:57692"/>
    </cofactor>
</comment>
<evidence type="ECO:0000256" key="10">
    <source>
        <dbReference type="ARBA" id="ARBA00023004"/>
    </source>
</evidence>
<dbReference type="InterPro" id="IPR039261">
    <property type="entry name" value="FNR_nucleotide-bd"/>
</dbReference>
<keyword evidence="8 13" id="KW-1133">Transmembrane helix</keyword>
<evidence type="ECO:0000256" key="4">
    <source>
        <dbReference type="ARBA" id="ARBA00022692"/>
    </source>
</evidence>
<evidence type="ECO:0000256" key="6">
    <source>
        <dbReference type="ARBA" id="ARBA00022723"/>
    </source>
</evidence>
<dbReference type="GO" id="GO:0046872">
    <property type="term" value="F:metal ion binding"/>
    <property type="evidence" value="ECO:0007669"/>
    <property type="project" value="UniProtKB-KW"/>
</dbReference>
<feature type="transmembrane region" description="Helical" evidence="13">
    <location>
        <begin position="192"/>
        <end position="215"/>
    </location>
</feature>
<keyword evidence="11" id="KW-0411">Iron-sulfur</keyword>
<evidence type="ECO:0000256" key="3">
    <source>
        <dbReference type="ARBA" id="ARBA00022630"/>
    </source>
</evidence>
<protein>
    <submittedName>
        <fullName evidence="15">Ferric reductase</fullName>
    </submittedName>
</protein>
<keyword evidence="7" id="KW-0274">FAD</keyword>
<name>A0A4R5ERS9_9RHOB</name>
<evidence type="ECO:0000256" key="1">
    <source>
        <dbReference type="ARBA" id="ARBA00001974"/>
    </source>
</evidence>
<dbReference type="InterPro" id="IPR017938">
    <property type="entry name" value="Riboflavin_synthase-like_b-brl"/>
</dbReference>
<keyword evidence="3" id="KW-0285">Flavoprotein</keyword>
<comment type="subcellular location">
    <subcellularLocation>
        <location evidence="2">Membrane</location>
        <topology evidence="2">Multi-pass membrane protein</topology>
    </subcellularLocation>
</comment>
<accession>A0A4R5ERS9</accession>
<keyword evidence="5" id="KW-0001">2Fe-2S</keyword>
<evidence type="ECO:0000313" key="16">
    <source>
        <dbReference type="Proteomes" id="UP000294662"/>
    </source>
</evidence>
<keyword evidence="16" id="KW-1185">Reference proteome</keyword>
<dbReference type="PANTHER" id="PTHR47354">
    <property type="entry name" value="NADH OXIDOREDUCTASE HCR"/>
    <property type="match status" value="1"/>
</dbReference>
<dbReference type="GO" id="GO:0050660">
    <property type="term" value="F:flavin adenine dinucleotide binding"/>
    <property type="evidence" value="ECO:0007669"/>
    <property type="project" value="TreeGrafter"/>
</dbReference>
<feature type="domain" description="FAD-binding FR-type" evidence="14">
    <location>
        <begin position="222"/>
        <end position="322"/>
    </location>
</feature>
<comment type="caution">
    <text evidence="15">The sequence shown here is derived from an EMBL/GenBank/DDBJ whole genome shotgun (WGS) entry which is preliminary data.</text>
</comment>
<feature type="transmembrane region" description="Helical" evidence="13">
    <location>
        <begin position="38"/>
        <end position="59"/>
    </location>
</feature>
<dbReference type="SUPFAM" id="SSF63380">
    <property type="entry name" value="Riboflavin synthase domain-like"/>
    <property type="match status" value="1"/>
</dbReference>
<evidence type="ECO:0000256" key="9">
    <source>
        <dbReference type="ARBA" id="ARBA00023002"/>
    </source>
</evidence>
<evidence type="ECO:0000256" key="7">
    <source>
        <dbReference type="ARBA" id="ARBA00022827"/>
    </source>
</evidence>
<organism evidence="15 16">
    <name type="scientific">Antarcticimicrobium sediminis</name>
    <dbReference type="NCBI Taxonomy" id="2546227"/>
    <lineage>
        <taxon>Bacteria</taxon>
        <taxon>Pseudomonadati</taxon>
        <taxon>Pseudomonadota</taxon>
        <taxon>Alphaproteobacteria</taxon>
        <taxon>Rhodobacterales</taxon>
        <taxon>Paracoccaceae</taxon>
        <taxon>Antarcticimicrobium</taxon>
    </lineage>
</organism>
<dbReference type="EMBL" id="SMFP01000007">
    <property type="protein sequence ID" value="TDE37551.1"/>
    <property type="molecule type" value="Genomic_DNA"/>
</dbReference>
<dbReference type="CDD" id="cd06198">
    <property type="entry name" value="FNR_like_3"/>
    <property type="match status" value="1"/>
</dbReference>
<gene>
    <name evidence="15" type="ORF">E1B25_12595</name>
</gene>
<evidence type="ECO:0000313" key="15">
    <source>
        <dbReference type="EMBL" id="TDE37551.1"/>
    </source>
</evidence>
<dbReference type="GO" id="GO:0051537">
    <property type="term" value="F:2 iron, 2 sulfur cluster binding"/>
    <property type="evidence" value="ECO:0007669"/>
    <property type="project" value="UniProtKB-KW"/>
</dbReference>
<keyword evidence="12 13" id="KW-0472">Membrane</keyword>
<dbReference type="PANTHER" id="PTHR47354:SF8">
    <property type="entry name" value="1,2-PHENYLACETYL-COA EPOXIDASE, SUBUNIT E"/>
    <property type="match status" value="1"/>
</dbReference>
<dbReference type="InterPro" id="IPR013130">
    <property type="entry name" value="Fe3_Rdtase_TM_dom"/>
</dbReference>
<proteinExistence type="predicted"/>